<sequence>MEIRATREASVITDGPVQCGQVLPHLLAAFPEGLLIPGLDLEEHQARDVRDIRAYLTLVRAQTGQVSKAHTVNYDFD</sequence>
<proteinExistence type="predicted"/>
<dbReference type="Proteomes" id="UP001207654">
    <property type="component" value="Unassembled WGS sequence"/>
</dbReference>
<evidence type="ECO:0000313" key="1">
    <source>
        <dbReference type="EMBL" id="MCY1074878.1"/>
    </source>
</evidence>
<accession>A0ABT3ZZQ7</accession>
<evidence type="ECO:0000313" key="2">
    <source>
        <dbReference type="Proteomes" id="UP001207654"/>
    </source>
</evidence>
<reference evidence="1 2" key="1">
    <citation type="submission" date="2022-11" db="EMBL/GenBank/DDBJ databases">
        <title>Minimal conservation of predation-associated metabolite biosynthetic gene clusters underscores biosynthetic potential of Myxococcota including descriptions for ten novel species: Archangium lansinium sp. nov., Myxococcus landrumus sp. nov., Nannocystis bai.</title>
        <authorList>
            <person name="Ahearne A."/>
            <person name="Stevens C."/>
            <person name="Phillips K."/>
        </authorList>
    </citation>
    <scope>NUCLEOTIDE SEQUENCE [LARGE SCALE GENOMIC DNA]</scope>
    <source>
        <strain evidence="1 2">MIWBW</strain>
    </source>
</reference>
<organism evidence="1 2">
    <name type="scientific">Archangium lansingense</name>
    <dbReference type="NCBI Taxonomy" id="2995310"/>
    <lineage>
        <taxon>Bacteria</taxon>
        <taxon>Pseudomonadati</taxon>
        <taxon>Myxococcota</taxon>
        <taxon>Myxococcia</taxon>
        <taxon>Myxococcales</taxon>
        <taxon>Cystobacterineae</taxon>
        <taxon>Archangiaceae</taxon>
        <taxon>Archangium</taxon>
    </lineage>
</organism>
<keyword evidence="2" id="KW-1185">Reference proteome</keyword>
<name>A0ABT3ZZQ7_9BACT</name>
<dbReference type="EMBL" id="JAPNKA010000001">
    <property type="protein sequence ID" value="MCY1074878.1"/>
    <property type="molecule type" value="Genomic_DNA"/>
</dbReference>
<comment type="caution">
    <text evidence="1">The sequence shown here is derived from an EMBL/GenBank/DDBJ whole genome shotgun (WGS) entry which is preliminary data.</text>
</comment>
<dbReference type="RefSeq" id="WP_267533833.1">
    <property type="nucleotide sequence ID" value="NZ_JAPNKA010000001.1"/>
</dbReference>
<protein>
    <submittedName>
        <fullName evidence="1">Uncharacterized protein</fullName>
    </submittedName>
</protein>
<gene>
    <name evidence="1" type="ORF">OV287_10285</name>
</gene>